<dbReference type="InterPro" id="IPR001254">
    <property type="entry name" value="Trypsin_dom"/>
</dbReference>
<dbReference type="Pfam" id="PF00089">
    <property type="entry name" value="Trypsin"/>
    <property type="match status" value="1"/>
</dbReference>
<evidence type="ECO:0000256" key="1">
    <source>
        <dbReference type="ARBA" id="ARBA00007664"/>
    </source>
</evidence>
<dbReference type="Gene3D" id="2.40.10.10">
    <property type="entry name" value="Trypsin-like serine proteases"/>
    <property type="match status" value="1"/>
</dbReference>
<dbReference type="Pfam" id="PF13517">
    <property type="entry name" value="FG-GAP_3"/>
    <property type="match status" value="1"/>
</dbReference>
<accession>A0ABV1WQ15</accession>
<evidence type="ECO:0000313" key="9">
    <source>
        <dbReference type="Proteomes" id="UP001474181"/>
    </source>
</evidence>
<dbReference type="PROSITE" id="PS50240">
    <property type="entry name" value="TRYPSIN_DOM"/>
    <property type="match status" value="1"/>
</dbReference>
<evidence type="ECO:0000259" key="7">
    <source>
        <dbReference type="PROSITE" id="PS50240"/>
    </source>
</evidence>
<keyword evidence="2 6" id="KW-0732">Signal</keyword>
<feature type="compositionally biased region" description="Low complexity" evidence="5">
    <location>
        <begin position="50"/>
        <end position="67"/>
    </location>
</feature>
<dbReference type="EMBL" id="JBEPEK010000025">
    <property type="protein sequence ID" value="MER7178940.1"/>
    <property type="molecule type" value="Genomic_DNA"/>
</dbReference>
<keyword evidence="3" id="KW-1015">Disulfide bond</keyword>
<keyword evidence="4 8" id="KW-0378">Hydrolase</keyword>
<feature type="region of interest" description="Disordered" evidence="5">
    <location>
        <begin position="50"/>
        <end position="70"/>
    </location>
</feature>
<dbReference type="InterPro" id="IPR013517">
    <property type="entry name" value="FG-GAP"/>
</dbReference>
<dbReference type="InterPro" id="IPR018114">
    <property type="entry name" value="TRYPSIN_HIS"/>
</dbReference>
<dbReference type="PROSITE" id="PS00135">
    <property type="entry name" value="TRYPSIN_SER"/>
    <property type="match status" value="1"/>
</dbReference>
<comment type="similarity">
    <text evidence="1">Belongs to the peptidase S1 family.</text>
</comment>
<dbReference type="InterPro" id="IPR050430">
    <property type="entry name" value="Peptidase_S1"/>
</dbReference>
<protein>
    <submittedName>
        <fullName evidence="8">Trypsin-like serine protease</fullName>
        <ecNumber evidence="8">3.4.21.-</ecNumber>
    </submittedName>
</protein>
<dbReference type="InterPro" id="IPR028994">
    <property type="entry name" value="Integrin_alpha_N"/>
</dbReference>
<keyword evidence="9" id="KW-1185">Reference proteome</keyword>
<proteinExistence type="inferred from homology"/>
<gene>
    <name evidence="8" type="ORF">ABT404_05565</name>
</gene>
<dbReference type="Proteomes" id="UP001474181">
    <property type="component" value="Unassembled WGS sequence"/>
</dbReference>
<evidence type="ECO:0000256" key="3">
    <source>
        <dbReference type="ARBA" id="ARBA00023157"/>
    </source>
</evidence>
<dbReference type="SUPFAM" id="SSF50494">
    <property type="entry name" value="Trypsin-like serine proteases"/>
    <property type="match status" value="1"/>
</dbReference>
<dbReference type="PROSITE" id="PS00134">
    <property type="entry name" value="TRYPSIN_HIS"/>
    <property type="match status" value="1"/>
</dbReference>
<feature type="chain" id="PRO_5046907780" evidence="6">
    <location>
        <begin position="22"/>
        <end position="591"/>
    </location>
</feature>
<evidence type="ECO:0000256" key="6">
    <source>
        <dbReference type="SAM" id="SignalP"/>
    </source>
</evidence>
<sequence length="591" mass="61048">MAAAGIAAAVTAALISTSASAATQPAPTVKPVVGSPSQATLNERIAGALATSGTTGTTGTTKSSGSAVSPKIIGGNETTISTAPWMAQLWYYDDKGTTDESDDIGFFCGGSVVSPTKILTAAHCVKDENGKAYDWKDYGAVVTGTASLPTSNSDGSANLHGGTATAVLRQWNNPSYNPSTINNDVAVLTLGVPVKATPIKLTTNTDTTSYKAGTSAKIYGWGRTSSTSDDISETLKTATLPVQSDSTCSAYFGSLFIKGHMVCAGNPATGSDTGTTATCNGDSGGPLVVGGRVVGVVSWGVTDNGVDCVVQGSYSVFTKVSTYVGAVYAQIADSNLSYTDGKADLFARKSSSKVGYELDSKGTSLASRVSLGDWSGVNAVLQADLNRDGFQDFVYRLSSGDVYWDHFVLNSAGTSGSWASKKIFTNWKTRKAIVIPGDLTGDYLPDVLSEDSAGVLWLYPGKGDGTFGARVRIGGGWSQYNQLRGVGDFNGDGKADLLARKSSGGDLYLYKGTGKSGTGLFSARVKVRSAWTGFNTLAAVGDLTGDGKADLLARTTGGTLYLYPGTGKGTSEIFGTRKSLGTGFQQYDIFG</sequence>
<feature type="domain" description="Peptidase S1" evidence="7">
    <location>
        <begin position="72"/>
        <end position="332"/>
    </location>
</feature>
<dbReference type="InterPro" id="IPR001314">
    <property type="entry name" value="Peptidase_S1A"/>
</dbReference>
<dbReference type="InterPro" id="IPR009003">
    <property type="entry name" value="Peptidase_S1_PA"/>
</dbReference>
<evidence type="ECO:0000313" key="8">
    <source>
        <dbReference type="EMBL" id="MER7178940.1"/>
    </source>
</evidence>
<dbReference type="PANTHER" id="PTHR24276:SF98">
    <property type="entry name" value="FI18310P1-RELATED"/>
    <property type="match status" value="1"/>
</dbReference>
<organism evidence="8 9">
    <name type="scientific">Streptomyces hyaluromycini</name>
    <dbReference type="NCBI Taxonomy" id="1377993"/>
    <lineage>
        <taxon>Bacteria</taxon>
        <taxon>Bacillati</taxon>
        <taxon>Actinomycetota</taxon>
        <taxon>Actinomycetes</taxon>
        <taxon>Kitasatosporales</taxon>
        <taxon>Streptomycetaceae</taxon>
        <taxon>Streptomyces</taxon>
    </lineage>
</organism>
<keyword evidence="4" id="KW-0645">Protease</keyword>
<evidence type="ECO:0000256" key="5">
    <source>
        <dbReference type="SAM" id="MobiDB-lite"/>
    </source>
</evidence>
<dbReference type="EC" id="3.4.21.-" evidence="8"/>
<evidence type="ECO:0000256" key="2">
    <source>
        <dbReference type="ARBA" id="ARBA00022729"/>
    </source>
</evidence>
<name>A0ABV1WQ15_9ACTN</name>
<dbReference type="SUPFAM" id="SSF69318">
    <property type="entry name" value="Integrin alpha N-terminal domain"/>
    <property type="match status" value="1"/>
</dbReference>
<dbReference type="PANTHER" id="PTHR24276">
    <property type="entry name" value="POLYSERASE-RELATED"/>
    <property type="match status" value="1"/>
</dbReference>
<dbReference type="GO" id="GO:0016787">
    <property type="term" value="F:hydrolase activity"/>
    <property type="evidence" value="ECO:0007669"/>
    <property type="project" value="UniProtKB-KW"/>
</dbReference>
<comment type="caution">
    <text evidence="8">The sequence shown here is derived from an EMBL/GenBank/DDBJ whole genome shotgun (WGS) entry which is preliminary data.</text>
</comment>
<dbReference type="InterPro" id="IPR033116">
    <property type="entry name" value="TRYPSIN_SER"/>
</dbReference>
<evidence type="ECO:0000256" key="4">
    <source>
        <dbReference type="RuleBase" id="RU363034"/>
    </source>
</evidence>
<dbReference type="SMART" id="SM00020">
    <property type="entry name" value="Tryp_SPc"/>
    <property type="match status" value="1"/>
</dbReference>
<dbReference type="InterPro" id="IPR043504">
    <property type="entry name" value="Peptidase_S1_PA_chymotrypsin"/>
</dbReference>
<keyword evidence="4" id="KW-0720">Serine protease</keyword>
<reference evidence="8 9" key="1">
    <citation type="submission" date="2024-06" db="EMBL/GenBank/DDBJ databases">
        <title>The Natural Products Discovery Center: Release of the First 8490 Sequenced Strains for Exploring Actinobacteria Biosynthetic Diversity.</title>
        <authorList>
            <person name="Kalkreuter E."/>
            <person name="Kautsar S.A."/>
            <person name="Yang D."/>
            <person name="Bader C.D."/>
            <person name="Teijaro C.N."/>
            <person name="Fluegel L."/>
            <person name="Davis C.M."/>
            <person name="Simpson J.R."/>
            <person name="Lauterbach L."/>
            <person name="Steele A.D."/>
            <person name="Gui C."/>
            <person name="Meng S."/>
            <person name="Li G."/>
            <person name="Viehrig K."/>
            <person name="Ye F."/>
            <person name="Su P."/>
            <person name="Kiefer A.F."/>
            <person name="Nichols A."/>
            <person name="Cepeda A.J."/>
            <person name="Yan W."/>
            <person name="Fan B."/>
            <person name="Jiang Y."/>
            <person name="Adhikari A."/>
            <person name="Zheng C.-J."/>
            <person name="Schuster L."/>
            <person name="Cowan T.M."/>
            <person name="Smanski M.J."/>
            <person name="Chevrette M.G."/>
            <person name="De Carvalho L.P.S."/>
            <person name="Shen B."/>
        </authorList>
    </citation>
    <scope>NUCLEOTIDE SEQUENCE [LARGE SCALE GENOMIC DNA]</scope>
    <source>
        <strain evidence="8 9">NPDC000234</strain>
    </source>
</reference>
<dbReference type="PRINTS" id="PR00722">
    <property type="entry name" value="CHYMOTRYPSIN"/>
</dbReference>
<feature type="signal peptide" evidence="6">
    <location>
        <begin position="1"/>
        <end position="21"/>
    </location>
</feature>
<dbReference type="Gene3D" id="2.115.10.10">
    <property type="entry name" value="Tachylectin 2"/>
    <property type="match status" value="1"/>
</dbReference>
<dbReference type="RefSeq" id="WP_350777723.1">
    <property type="nucleotide sequence ID" value="NZ_JBEPEK010000025.1"/>
</dbReference>
<dbReference type="CDD" id="cd00190">
    <property type="entry name" value="Tryp_SPc"/>
    <property type="match status" value="1"/>
</dbReference>